<reference evidence="2 3" key="2">
    <citation type="submission" date="2020-03" db="EMBL/GenBank/DDBJ databases">
        <authorList>
            <person name="Ichikawa N."/>
            <person name="Kimura A."/>
            <person name="Kitahashi Y."/>
            <person name="Uohara A."/>
        </authorList>
    </citation>
    <scope>NUCLEOTIDE SEQUENCE [LARGE SCALE GENOMIC DNA]</scope>
    <source>
        <strain evidence="2 3">NBRC 107702</strain>
    </source>
</reference>
<proteinExistence type="predicted"/>
<dbReference type="RefSeq" id="WP_173035502.1">
    <property type="nucleotide sequence ID" value="NZ_AP022870.1"/>
</dbReference>
<dbReference type="Proteomes" id="UP000502508">
    <property type="component" value="Chromosome"/>
</dbReference>
<dbReference type="Pfam" id="PF04149">
    <property type="entry name" value="DUF397"/>
    <property type="match status" value="1"/>
</dbReference>
<dbReference type="InterPro" id="IPR007278">
    <property type="entry name" value="DUF397"/>
</dbReference>
<protein>
    <recommendedName>
        <fullName evidence="1">DUF397 domain-containing protein</fullName>
    </recommendedName>
</protein>
<evidence type="ECO:0000313" key="3">
    <source>
        <dbReference type="Proteomes" id="UP000502508"/>
    </source>
</evidence>
<evidence type="ECO:0000259" key="1">
    <source>
        <dbReference type="Pfam" id="PF04149"/>
    </source>
</evidence>
<sequence length="67" mass="7481">MFTTIQTPWYKSTRSAMGNECVEVRAAGSVVQVRDSKQPDTGTLSFVRGSWHGFIEGLKLGEFDRTL</sequence>
<organism evidence="2 3">
    <name type="scientific">Phytohabitans flavus</name>
    <dbReference type="NCBI Taxonomy" id="1076124"/>
    <lineage>
        <taxon>Bacteria</taxon>
        <taxon>Bacillati</taxon>
        <taxon>Actinomycetota</taxon>
        <taxon>Actinomycetes</taxon>
        <taxon>Micromonosporales</taxon>
        <taxon>Micromonosporaceae</taxon>
    </lineage>
</organism>
<accession>A0A6F8XPA2</accession>
<keyword evidence="3" id="KW-1185">Reference proteome</keyword>
<evidence type="ECO:0000313" key="2">
    <source>
        <dbReference type="EMBL" id="BCB75619.1"/>
    </source>
</evidence>
<name>A0A6F8XPA2_9ACTN</name>
<feature type="domain" description="DUF397" evidence="1">
    <location>
        <begin position="8"/>
        <end position="59"/>
    </location>
</feature>
<dbReference type="KEGG" id="pfla:Pflav_020290"/>
<reference evidence="2 3" key="1">
    <citation type="submission" date="2020-03" db="EMBL/GenBank/DDBJ databases">
        <title>Whole genome shotgun sequence of Phytohabitans flavus NBRC 107702.</title>
        <authorList>
            <person name="Komaki H."/>
            <person name="Tamura T."/>
        </authorList>
    </citation>
    <scope>NUCLEOTIDE SEQUENCE [LARGE SCALE GENOMIC DNA]</scope>
    <source>
        <strain evidence="2 3">NBRC 107702</strain>
    </source>
</reference>
<dbReference type="EMBL" id="AP022870">
    <property type="protein sequence ID" value="BCB75619.1"/>
    <property type="molecule type" value="Genomic_DNA"/>
</dbReference>
<dbReference type="AlphaFoldDB" id="A0A6F8XPA2"/>
<gene>
    <name evidence="2" type="ORF">Pflav_020290</name>
</gene>